<proteinExistence type="predicted"/>
<evidence type="ECO:0000313" key="1">
    <source>
        <dbReference type="EMBL" id="SOQ45163.1"/>
    </source>
</evidence>
<dbReference type="AlphaFoldDB" id="A0A2H1VWH4"/>
<sequence length="115" mass="13882">MQLSPRHSLRELFKEIDILTVPSQYIYENVVYAHKNINLFKKYCDIHNINTRIPTTRLKKISGSFRCQCIRFYKKIPRDIQSLSLNKFKNVIKEKLYSKAFYKIKDYLDDSQAWE</sequence>
<reference evidence="1" key="1">
    <citation type="submission" date="2016-07" db="EMBL/GenBank/DDBJ databases">
        <authorList>
            <person name="Bretaudeau A."/>
        </authorList>
    </citation>
    <scope>NUCLEOTIDE SEQUENCE</scope>
    <source>
        <strain evidence="1">Rice</strain>
        <tissue evidence="1">Whole body</tissue>
    </source>
</reference>
<organism evidence="1">
    <name type="scientific">Spodoptera frugiperda</name>
    <name type="common">Fall armyworm</name>
    <dbReference type="NCBI Taxonomy" id="7108"/>
    <lineage>
        <taxon>Eukaryota</taxon>
        <taxon>Metazoa</taxon>
        <taxon>Ecdysozoa</taxon>
        <taxon>Arthropoda</taxon>
        <taxon>Hexapoda</taxon>
        <taxon>Insecta</taxon>
        <taxon>Pterygota</taxon>
        <taxon>Neoptera</taxon>
        <taxon>Endopterygota</taxon>
        <taxon>Lepidoptera</taxon>
        <taxon>Glossata</taxon>
        <taxon>Ditrysia</taxon>
        <taxon>Noctuoidea</taxon>
        <taxon>Noctuidae</taxon>
        <taxon>Amphipyrinae</taxon>
        <taxon>Spodoptera</taxon>
    </lineage>
</organism>
<name>A0A2H1VWH4_SPOFR</name>
<accession>A0A2H1VWH4</accession>
<dbReference type="EMBL" id="ODYU01004856">
    <property type="protein sequence ID" value="SOQ45163.1"/>
    <property type="molecule type" value="Genomic_DNA"/>
</dbReference>
<gene>
    <name evidence="1" type="ORF">SFRICE_021595</name>
</gene>
<protein>
    <submittedName>
        <fullName evidence="1">SFRICE_021595</fullName>
    </submittedName>
</protein>